<feature type="compositionally biased region" description="Polar residues" evidence="1">
    <location>
        <begin position="20"/>
        <end position="42"/>
    </location>
</feature>
<feature type="region of interest" description="Disordered" evidence="1">
    <location>
        <begin position="19"/>
        <end position="42"/>
    </location>
</feature>
<proteinExistence type="predicted"/>
<dbReference type="OrthoDB" id="8034296at2759"/>
<comment type="caution">
    <text evidence="2">The sequence shown here is derived from an EMBL/GenBank/DDBJ whole genome shotgun (WGS) entry which is preliminary data.</text>
</comment>
<keyword evidence="3" id="KW-1185">Reference proteome</keyword>
<gene>
    <name evidence="2" type="ORF">ILUMI_04922</name>
</gene>
<evidence type="ECO:0000256" key="1">
    <source>
        <dbReference type="SAM" id="MobiDB-lite"/>
    </source>
</evidence>
<evidence type="ECO:0000313" key="2">
    <source>
        <dbReference type="EMBL" id="KAF2901255.1"/>
    </source>
</evidence>
<organism evidence="2 3">
    <name type="scientific">Ignelater luminosus</name>
    <name type="common">Cucubano</name>
    <name type="synonym">Pyrophorus luminosus</name>
    <dbReference type="NCBI Taxonomy" id="2038154"/>
    <lineage>
        <taxon>Eukaryota</taxon>
        <taxon>Metazoa</taxon>
        <taxon>Ecdysozoa</taxon>
        <taxon>Arthropoda</taxon>
        <taxon>Hexapoda</taxon>
        <taxon>Insecta</taxon>
        <taxon>Pterygota</taxon>
        <taxon>Neoptera</taxon>
        <taxon>Endopterygota</taxon>
        <taxon>Coleoptera</taxon>
        <taxon>Polyphaga</taxon>
        <taxon>Elateriformia</taxon>
        <taxon>Elateroidea</taxon>
        <taxon>Elateridae</taxon>
        <taxon>Agrypninae</taxon>
        <taxon>Pyrophorini</taxon>
        <taxon>Ignelater</taxon>
    </lineage>
</organism>
<name>A0A8K0DIQ5_IGNLU</name>
<dbReference type="AlphaFoldDB" id="A0A8K0DIQ5"/>
<dbReference type="EMBL" id="VTPC01001753">
    <property type="protein sequence ID" value="KAF2901255.1"/>
    <property type="molecule type" value="Genomic_DNA"/>
</dbReference>
<dbReference type="Proteomes" id="UP000801492">
    <property type="component" value="Unassembled WGS sequence"/>
</dbReference>
<sequence length="347" mass="38636">MKCSETQLSITAEDMEICDGTTNISNGPQQNTRSTSHSSTNGSIITMTLKNNHLIVETEERNDIEEDSRETTMKYSPGARDGVFVVEVQQGSRRSPGSGGASVIVDAEPSVSISDQCALVHNPPDRYSDEETLEECDEYYVETTSPSRETPSSLHIQFRTGLTQSNSSLSSSSTQTYRYGNQQGYESGYFGYPICNGYVSDEPIRTKIETTNKPKIISEIFKNRSDSKCGTEPLSDGFLLSDVLLNENEASSRTKDEDDDPIQEEQKRLGNSICVEAKVENVNENDGAKEPKMSQKQIKHQITLDDSKKFEKLQQNDISLSFDVKETDVRSAEYENKGFESTDLTKT</sequence>
<reference evidence="2" key="1">
    <citation type="submission" date="2019-08" db="EMBL/GenBank/DDBJ databases">
        <title>The genome of the North American firefly Photinus pyralis.</title>
        <authorList>
            <consortium name="Photinus pyralis genome working group"/>
            <person name="Fallon T.R."/>
            <person name="Sander Lower S.E."/>
            <person name="Weng J.-K."/>
        </authorList>
    </citation>
    <scope>NUCLEOTIDE SEQUENCE</scope>
    <source>
        <strain evidence="2">TRF0915ILg1</strain>
        <tissue evidence="2">Whole body</tissue>
    </source>
</reference>
<protein>
    <submittedName>
        <fullName evidence="2">Uncharacterized protein</fullName>
    </submittedName>
</protein>
<accession>A0A8K0DIQ5</accession>
<evidence type="ECO:0000313" key="3">
    <source>
        <dbReference type="Proteomes" id="UP000801492"/>
    </source>
</evidence>